<feature type="compositionally biased region" description="Low complexity" evidence="10">
    <location>
        <begin position="327"/>
        <end position="353"/>
    </location>
</feature>
<dbReference type="InterPro" id="IPR000067">
    <property type="entry name" value="FlgMring_FliF"/>
</dbReference>
<dbReference type="InterPro" id="IPR013556">
    <property type="entry name" value="Flag_M-ring_C"/>
</dbReference>
<keyword evidence="8 9" id="KW-0975">Bacterial flagellum</keyword>
<keyword evidence="14" id="KW-0282">Flagellum</keyword>
<dbReference type="InterPro" id="IPR045851">
    <property type="entry name" value="AMP-bd_C_sf"/>
</dbReference>
<evidence type="ECO:0000256" key="9">
    <source>
        <dbReference type="PIRNR" id="PIRNR004862"/>
    </source>
</evidence>
<keyword evidence="5 11" id="KW-0812">Transmembrane</keyword>
<evidence type="ECO:0000256" key="10">
    <source>
        <dbReference type="SAM" id="MobiDB-lite"/>
    </source>
</evidence>
<feature type="compositionally biased region" description="Polar residues" evidence="10">
    <location>
        <begin position="290"/>
        <end position="307"/>
    </location>
</feature>
<feature type="region of interest" description="Disordered" evidence="10">
    <location>
        <begin position="277"/>
        <end position="353"/>
    </location>
</feature>
<keyword evidence="4" id="KW-1003">Cell membrane</keyword>
<evidence type="ECO:0000256" key="7">
    <source>
        <dbReference type="ARBA" id="ARBA00023136"/>
    </source>
</evidence>
<protein>
    <recommendedName>
        <fullName evidence="9">Flagellar M-ring protein</fullName>
    </recommendedName>
</protein>
<dbReference type="Pfam" id="PF01514">
    <property type="entry name" value="YscJ_FliF"/>
    <property type="match status" value="1"/>
</dbReference>
<evidence type="ECO:0000256" key="11">
    <source>
        <dbReference type="SAM" id="Phobius"/>
    </source>
</evidence>
<keyword evidence="14" id="KW-0966">Cell projection</keyword>
<evidence type="ECO:0000259" key="12">
    <source>
        <dbReference type="Pfam" id="PF01514"/>
    </source>
</evidence>
<organism evidence="14 15">
    <name type="scientific">Ferrovum myxofaciens</name>
    <dbReference type="NCBI Taxonomy" id="416213"/>
    <lineage>
        <taxon>Bacteria</taxon>
        <taxon>Pseudomonadati</taxon>
        <taxon>Pseudomonadota</taxon>
        <taxon>Betaproteobacteria</taxon>
        <taxon>Ferrovales</taxon>
        <taxon>Ferrovaceae</taxon>
        <taxon>Ferrovum</taxon>
    </lineage>
</organism>
<dbReference type="PRINTS" id="PR01009">
    <property type="entry name" value="FLGMRINGFLIF"/>
</dbReference>
<dbReference type="Pfam" id="PF08345">
    <property type="entry name" value="YscJ_FliF_C"/>
    <property type="match status" value="1"/>
</dbReference>
<evidence type="ECO:0000313" key="14">
    <source>
        <dbReference type="EMBL" id="KXW58385.1"/>
    </source>
</evidence>
<dbReference type="Proteomes" id="UP000075653">
    <property type="component" value="Unassembled WGS sequence"/>
</dbReference>
<keyword evidence="14" id="KW-0969">Cilium</keyword>
<dbReference type="InterPro" id="IPR006182">
    <property type="entry name" value="FliF_N_dom"/>
</dbReference>
<dbReference type="EMBL" id="LRRD01000015">
    <property type="protein sequence ID" value="KXW58385.1"/>
    <property type="molecule type" value="Genomic_DNA"/>
</dbReference>
<feature type="domain" description="Flagellar M-ring N-terminal" evidence="12">
    <location>
        <begin position="49"/>
        <end position="222"/>
    </location>
</feature>
<proteinExistence type="inferred from homology"/>
<evidence type="ECO:0000256" key="2">
    <source>
        <dbReference type="ARBA" id="ARBA00004651"/>
    </source>
</evidence>
<dbReference type="PANTHER" id="PTHR30046">
    <property type="entry name" value="FLAGELLAR M-RING PROTEIN"/>
    <property type="match status" value="1"/>
</dbReference>
<dbReference type="GO" id="GO:0071973">
    <property type="term" value="P:bacterial-type flagellum-dependent cell motility"/>
    <property type="evidence" value="ECO:0007669"/>
    <property type="project" value="InterPro"/>
</dbReference>
<dbReference type="GO" id="GO:0009431">
    <property type="term" value="C:bacterial-type flagellum basal body, MS ring"/>
    <property type="evidence" value="ECO:0007669"/>
    <property type="project" value="InterPro"/>
</dbReference>
<reference evidence="14 15" key="1">
    <citation type="submission" date="2016-01" db="EMBL/GenBank/DDBJ databases">
        <title>Genome sequence of the acidophilic iron oxidising Ferrovum strain Z-31.</title>
        <authorList>
            <person name="Poehlein A."/>
            <person name="Ullrich S.R."/>
            <person name="Schloemann M."/>
            <person name="Muehling M."/>
            <person name="Daniel R."/>
        </authorList>
    </citation>
    <scope>NUCLEOTIDE SEQUENCE [LARGE SCALE GENOMIC DNA]</scope>
    <source>
        <strain evidence="14 15">Z-31</strain>
    </source>
</reference>
<evidence type="ECO:0000259" key="13">
    <source>
        <dbReference type="Pfam" id="PF08345"/>
    </source>
</evidence>
<sequence>MAELVENAPPPSLFNQAWGRLTAGQKMGLGVALAALVALVTGLWLWGATPDYRVLYSNLSDRDGGAIVDSLQQMNVPYKFAEGGGALMVPADQVHEVRLHLAGQGLPKGGTVGFELMENEKFGTSEFLEQVNYKRALEGELARSVQSLSAVQAARIHLAIPKPTVFVREQELPTASVVLALYPGRALDSGQVNAIVHLVSSSVPKLTPHNVTVVDQSGNLLSAPPSGENSALDAEQLKYVHQIEQDDIKRIEDILSPLVGLANVHAQVTADVDFTQSEQTTEAYKPNQPPNQAAVVSQQTAESSNINAPAVGGVPGALTNQPPVPATAPLTAPNAAPNPANPVAGANPTAPGVKLGQPPGPVSATTVQNSENTHKEMTTNYDVDHTISHTRLPVGMVRRLSVAVILNNHRVTDSAGKVSVRPFSEGEKTQMSLLIKDAVGFDEKRGDALSLFNSPFADQKEKELEMPLWKQPENVALVKNALKYLVILGVALYLMLGIIRPAVRNFNQALKPPVASVMDVLEEGREREGEEALEGAGYGANGQALSETSQHEAKLTKARAIALQEPAIVASVLRDWMHGNE</sequence>
<keyword evidence="7 11" id="KW-0472">Membrane</keyword>
<evidence type="ECO:0000256" key="3">
    <source>
        <dbReference type="ARBA" id="ARBA00007971"/>
    </source>
</evidence>
<comment type="similarity">
    <text evidence="3 9">Belongs to the FliF family.</text>
</comment>
<dbReference type="NCBIfam" id="TIGR00206">
    <property type="entry name" value="fliF"/>
    <property type="match status" value="1"/>
</dbReference>
<accession>A0A149VYT4</accession>
<dbReference type="Gene3D" id="3.30.300.30">
    <property type="match status" value="1"/>
</dbReference>
<keyword evidence="15" id="KW-1185">Reference proteome</keyword>
<dbReference type="PANTHER" id="PTHR30046:SF0">
    <property type="entry name" value="FLAGELLAR M-RING PROTEIN"/>
    <property type="match status" value="1"/>
</dbReference>
<evidence type="ECO:0000313" key="15">
    <source>
        <dbReference type="Proteomes" id="UP000075653"/>
    </source>
</evidence>
<evidence type="ECO:0000256" key="6">
    <source>
        <dbReference type="ARBA" id="ARBA00022989"/>
    </source>
</evidence>
<feature type="domain" description="Flagellar M-ring C-terminal" evidence="13">
    <location>
        <begin position="255"/>
        <end position="456"/>
    </location>
</feature>
<dbReference type="GO" id="GO:0005886">
    <property type="term" value="C:plasma membrane"/>
    <property type="evidence" value="ECO:0007669"/>
    <property type="project" value="UniProtKB-SubCell"/>
</dbReference>
<dbReference type="STRING" id="1789004.FEMY_10740"/>
<comment type="subcellular location">
    <subcellularLocation>
        <location evidence="1 9">Bacterial flagellum basal body</location>
    </subcellularLocation>
    <subcellularLocation>
        <location evidence="2">Cell membrane</location>
        <topology evidence="2">Multi-pass membrane protein</topology>
    </subcellularLocation>
</comment>
<gene>
    <name evidence="14" type="primary">fliF</name>
    <name evidence="14" type="ORF">FEMY_10740</name>
</gene>
<evidence type="ECO:0000256" key="1">
    <source>
        <dbReference type="ARBA" id="ARBA00004117"/>
    </source>
</evidence>
<feature type="transmembrane region" description="Helical" evidence="11">
    <location>
        <begin position="27"/>
        <end position="47"/>
    </location>
</feature>
<dbReference type="AlphaFoldDB" id="A0A149VYT4"/>
<dbReference type="PIRSF" id="PIRSF004862">
    <property type="entry name" value="FliF"/>
    <property type="match status" value="1"/>
</dbReference>
<evidence type="ECO:0000256" key="4">
    <source>
        <dbReference type="ARBA" id="ARBA00022475"/>
    </source>
</evidence>
<keyword evidence="6 11" id="KW-1133">Transmembrane helix</keyword>
<comment type="caution">
    <text evidence="14">The sequence shown here is derived from an EMBL/GenBank/DDBJ whole genome shotgun (WGS) entry which is preliminary data.</text>
</comment>
<dbReference type="RefSeq" id="WP_062187912.1">
    <property type="nucleotide sequence ID" value="NZ_CP149475.1"/>
</dbReference>
<evidence type="ECO:0000256" key="5">
    <source>
        <dbReference type="ARBA" id="ARBA00022692"/>
    </source>
</evidence>
<dbReference type="InterPro" id="IPR043427">
    <property type="entry name" value="YscJ/FliF"/>
</dbReference>
<comment type="function">
    <text evidence="9">The M ring may be actively involved in energy transduction.</text>
</comment>
<evidence type="ECO:0000256" key="8">
    <source>
        <dbReference type="ARBA" id="ARBA00023143"/>
    </source>
</evidence>
<dbReference type="GO" id="GO:0003774">
    <property type="term" value="F:cytoskeletal motor activity"/>
    <property type="evidence" value="ECO:0007669"/>
    <property type="project" value="InterPro"/>
</dbReference>
<dbReference type="PATRIC" id="fig|1789004.3.peg.1088"/>
<name>A0A149VYT4_9PROT</name>